<dbReference type="PANTHER" id="PTHR45808">
    <property type="entry name" value="RHO GTPASE-ACTIVATING PROTEIN 68F"/>
    <property type="match status" value="1"/>
</dbReference>
<feature type="region of interest" description="Disordered" evidence="1">
    <location>
        <begin position="450"/>
        <end position="505"/>
    </location>
</feature>
<dbReference type="Gene3D" id="3.40.525.10">
    <property type="entry name" value="CRAL-TRIO lipid binding domain"/>
    <property type="match status" value="1"/>
</dbReference>
<reference evidence="3" key="1">
    <citation type="submission" date="2021-10" db="EMBL/GenBank/DDBJ databases">
        <title>De novo Genome Assembly of Clathrus columnatus (Basidiomycota, Fungi) Using Illumina and Nanopore Sequence Data.</title>
        <authorList>
            <person name="Ogiso-Tanaka E."/>
            <person name="Itagaki H."/>
            <person name="Hosoya T."/>
            <person name="Hosaka K."/>
        </authorList>
    </citation>
    <scope>NUCLEOTIDE SEQUENCE</scope>
    <source>
        <strain evidence="3">MO-923</strain>
    </source>
</reference>
<gene>
    <name evidence="3" type="ORF">Clacol_010092</name>
</gene>
<dbReference type="InterPro" id="IPR000198">
    <property type="entry name" value="RhoGAP_dom"/>
</dbReference>
<dbReference type="InterPro" id="IPR036865">
    <property type="entry name" value="CRAL-TRIO_dom_sf"/>
</dbReference>
<feature type="compositionally biased region" description="Low complexity" evidence="1">
    <location>
        <begin position="22"/>
        <end position="34"/>
    </location>
</feature>
<dbReference type="CDD" id="cd00159">
    <property type="entry name" value="RhoGAP"/>
    <property type="match status" value="1"/>
</dbReference>
<accession>A0AAV5ARP1</accession>
<evidence type="ECO:0000313" key="3">
    <source>
        <dbReference type="EMBL" id="GJJ15814.1"/>
    </source>
</evidence>
<dbReference type="InterPro" id="IPR008936">
    <property type="entry name" value="Rho_GTPase_activation_prot"/>
</dbReference>
<dbReference type="Gene3D" id="1.10.555.10">
    <property type="entry name" value="Rho GTPase activation protein"/>
    <property type="match status" value="1"/>
</dbReference>
<evidence type="ECO:0000313" key="4">
    <source>
        <dbReference type="Proteomes" id="UP001050691"/>
    </source>
</evidence>
<feature type="compositionally biased region" description="Low complexity" evidence="1">
    <location>
        <begin position="489"/>
        <end position="499"/>
    </location>
</feature>
<dbReference type="SMART" id="SM00324">
    <property type="entry name" value="RhoGAP"/>
    <property type="match status" value="1"/>
</dbReference>
<dbReference type="GO" id="GO:0005737">
    <property type="term" value="C:cytoplasm"/>
    <property type="evidence" value="ECO:0007669"/>
    <property type="project" value="TreeGrafter"/>
</dbReference>
<dbReference type="PANTHER" id="PTHR45808:SF2">
    <property type="entry name" value="RHO GTPASE-ACTIVATING PROTEIN 68F"/>
    <property type="match status" value="1"/>
</dbReference>
<protein>
    <recommendedName>
        <fullName evidence="2">Rho-GAP domain-containing protein</fullName>
    </recommendedName>
</protein>
<feature type="domain" description="Rho-GAP" evidence="2">
    <location>
        <begin position="205"/>
        <end position="429"/>
    </location>
</feature>
<dbReference type="Proteomes" id="UP001050691">
    <property type="component" value="Unassembled WGS sequence"/>
</dbReference>
<feature type="region of interest" description="Disordered" evidence="1">
    <location>
        <begin position="1"/>
        <end position="36"/>
    </location>
</feature>
<keyword evidence="4" id="KW-1185">Reference proteome</keyword>
<dbReference type="EMBL" id="BPWL01000011">
    <property type="protein sequence ID" value="GJJ15814.1"/>
    <property type="molecule type" value="Genomic_DNA"/>
</dbReference>
<dbReference type="GO" id="GO:0005096">
    <property type="term" value="F:GTPase activator activity"/>
    <property type="evidence" value="ECO:0007669"/>
    <property type="project" value="TreeGrafter"/>
</dbReference>
<dbReference type="AlphaFoldDB" id="A0AAV5ARP1"/>
<proteinExistence type="predicted"/>
<dbReference type="Pfam" id="PF00620">
    <property type="entry name" value="RhoGAP"/>
    <property type="match status" value="1"/>
</dbReference>
<sequence>MRSSQISTNLKQKLSALSQAIPSSPSTSTPTSPSRAKFKDLIPSAWRRHTNNGFHPQTPTNESESQFDLLRLDHTMSKLIFQAGVDFEVVMAACAFPDPATVSYDILLSCREQTQPFMELDMEGISQFEPKVPQELEKIVVFSLAGTLISPKFFQKIQYCRTLSDLAIHVPLTQIDIPPEVYKENLAHEDRIKLPVPPLSLHFGVPLDELMGVYGEKGGIPRVVRDCVTYLREYGMEQNGLFRRSPSSAVLKQIKEAYDRGQTVSLETYCDPNLAAVLLKMFFRDLPQPIFPESIYSIIRQCPSPSEEDGDVACITYIRDTILPALGSFSAVVVLSYVLNLLHDISLRADTNKMTSHNLAIVFSPNLVKSSNPIKDVEMCAVPGGPSMSVNMRTPVNNAAVPKANGRSAGTGTIGMVIKCCIERYFEIFDEVPDRSEAIPVPDTLLHSMISTPSSSGPGLSNRAAAAAGTTTQSPALSRGEWPNNKRSNNANNTNNNTAGWTSRSAMDGTSYSFATVRRARSVISIEKNSGPMTASGTRRGTIRLGSGKGTIKSPAAGVEALGVNAAGFFSPPT</sequence>
<name>A0AAV5ARP1_9AGAM</name>
<dbReference type="GO" id="GO:0007264">
    <property type="term" value="P:small GTPase-mediated signal transduction"/>
    <property type="evidence" value="ECO:0007669"/>
    <property type="project" value="TreeGrafter"/>
</dbReference>
<comment type="caution">
    <text evidence="3">The sequence shown here is derived from an EMBL/GenBank/DDBJ whole genome shotgun (WGS) entry which is preliminary data.</text>
</comment>
<dbReference type="PROSITE" id="PS50238">
    <property type="entry name" value="RHOGAP"/>
    <property type="match status" value="1"/>
</dbReference>
<organism evidence="3 4">
    <name type="scientific">Clathrus columnatus</name>
    <dbReference type="NCBI Taxonomy" id="1419009"/>
    <lineage>
        <taxon>Eukaryota</taxon>
        <taxon>Fungi</taxon>
        <taxon>Dikarya</taxon>
        <taxon>Basidiomycota</taxon>
        <taxon>Agaricomycotina</taxon>
        <taxon>Agaricomycetes</taxon>
        <taxon>Phallomycetidae</taxon>
        <taxon>Phallales</taxon>
        <taxon>Clathraceae</taxon>
        <taxon>Clathrus</taxon>
    </lineage>
</organism>
<evidence type="ECO:0000256" key="1">
    <source>
        <dbReference type="SAM" id="MobiDB-lite"/>
    </source>
</evidence>
<evidence type="ECO:0000259" key="2">
    <source>
        <dbReference type="PROSITE" id="PS50238"/>
    </source>
</evidence>
<dbReference type="SUPFAM" id="SSF48350">
    <property type="entry name" value="GTPase activation domain, GAP"/>
    <property type="match status" value="1"/>
</dbReference>
<feature type="compositionally biased region" description="Polar residues" evidence="1">
    <location>
        <begin position="1"/>
        <end position="21"/>
    </location>
</feature>
<feature type="compositionally biased region" description="Polar residues" evidence="1">
    <location>
        <begin position="450"/>
        <end position="459"/>
    </location>
</feature>